<sequence length="392" mass="44512">MSRMKMIWVMIFISVVLICCREKYFADYEMPASGFLVVNGFINGGGEPTEIRLSRSNKLTETPAEVMETGATVLIESDADDRYPLIETSPGVYSYGALDVNPSRKYRLFIKARGKEYISEFSGKLSTPDIDSVSWKQNNNGVQFYIHSHDESNNTRYYQWKFEETWEINSPFLSALEYNYDSNNKLIGVKYKFDNRMADTTMQRCWAKNSSQVLIVGSTEKLSNDVIYLPLYFVGAESEKMSVAYSILTKQYALSQRAYNFILTMKKNTEQLGSVFDPQPSQLTGNIKCITNPSEVVIGFVEVVEQKTKRIFINRRQLNNWNYTNTCQTTVIDNKPDSIAKYAGGGLVPSVVYSEDMITGEIIAFNAAPGPCVDCKLRGATNVKPEFWPQQF</sequence>
<keyword evidence="2" id="KW-1185">Reference proteome</keyword>
<proteinExistence type="predicted"/>
<reference evidence="1 2" key="1">
    <citation type="submission" date="2023-12" db="EMBL/GenBank/DDBJ databases">
        <title>Genome sequencing and assembly of bacterial species from a model synthetic community.</title>
        <authorList>
            <person name="Hogle S.L."/>
        </authorList>
    </citation>
    <scope>NUCLEOTIDE SEQUENCE [LARGE SCALE GENOMIC DNA]</scope>
    <source>
        <strain evidence="1 2">HAMBI_3031</strain>
    </source>
</reference>
<dbReference type="Pfam" id="PF14054">
    <property type="entry name" value="DUF4249"/>
    <property type="match status" value="1"/>
</dbReference>
<dbReference type="InterPro" id="IPR025345">
    <property type="entry name" value="DUF4249"/>
</dbReference>
<gene>
    <name evidence="1" type="ORF">U0035_01030</name>
</gene>
<organism evidence="1 2">
    <name type="scientific">Niabella yanshanensis</name>
    <dbReference type="NCBI Taxonomy" id="577386"/>
    <lineage>
        <taxon>Bacteria</taxon>
        <taxon>Pseudomonadati</taxon>
        <taxon>Bacteroidota</taxon>
        <taxon>Chitinophagia</taxon>
        <taxon>Chitinophagales</taxon>
        <taxon>Chitinophagaceae</taxon>
        <taxon>Niabella</taxon>
    </lineage>
</organism>
<accession>A0ABZ0W9H2</accession>
<dbReference type="EMBL" id="CP139960">
    <property type="protein sequence ID" value="WQD38726.1"/>
    <property type="molecule type" value="Genomic_DNA"/>
</dbReference>
<name>A0ABZ0W9H2_9BACT</name>
<dbReference type="Proteomes" id="UP001325680">
    <property type="component" value="Chromosome"/>
</dbReference>
<evidence type="ECO:0000313" key="2">
    <source>
        <dbReference type="Proteomes" id="UP001325680"/>
    </source>
</evidence>
<protein>
    <submittedName>
        <fullName evidence="1">DUF4249 domain-containing protein</fullName>
    </submittedName>
</protein>
<dbReference type="RefSeq" id="WP_114792653.1">
    <property type="nucleotide sequence ID" value="NZ_CP139960.1"/>
</dbReference>
<evidence type="ECO:0000313" key="1">
    <source>
        <dbReference type="EMBL" id="WQD38726.1"/>
    </source>
</evidence>